<reference evidence="1 2" key="1">
    <citation type="submission" date="2016-10" db="EMBL/GenBank/DDBJ databases">
        <title>Complete Genome Sequence of Bacillus Phage BCP12.</title>
        <authorList>
            <person name="Ghosh K."/>
            <person name="Kim K.-P."/>
        </authorList>
    </citation>
    <scope>NUCLEOTIDE SEQUENCE [LARGE SCALE GENOMIC DNA]</scope>
</reference>
<proteinExistence type="predicted"/>
<dbReference type="EMBL" id="KX987999">
    <property type="protein sequence ID" value="AQN32602.1"/>
    <property type="molecule type" value="Genomic_DNA"/>
</dbReference>
<name>A0A2S0CT98_9CAUD</name>
<gene>
    <name evidence="1" type="ORF">BCP12_202</name>
</gene>
<accession>A0A2S0CT98</accession>
<dbReference type="Proteomes" id="UP000246806">
    <property type="component" value="Genome"/>
</dbReference>
<evidence type="ECO:0000313" key="2">
    <source>
        <dbReference type="Proteomes" id="UP000246806"/>
    </source>
</evidence>
<protein>
    <submittedName>
        <fullName evidence="1">Uncharacterized protein</fullName>
    </submittedName>
</protein>
<sequence length="49" mass="5726">MKKRYEPHLVDPLALRKEIDELTERITKFKLDVDVVLSESNAKTELELA</sequence>
<organism evidence="1 2">
    <name type="scientific">Bacillus phage BCP12</name>
    <dbReference type="NCBI Taxonomy" id="1913122"/>
    <lineage>
        <taxon>Viruses</taxon>
        <taxon>Duplodnaviria</taxon>
        <taxon>Heunggongvirae</taxon>
        <taxon>Uroviricota</taxon>
        <taxon>Caudoviricetes</taxon>
        <taxon>Herelleviridae</taxon>
        <taxon>Bastillevirinae</taxon>
        <taxon>Tsarbombavirus</taxon>
        <taxon>Tsarbombavirus BCP78</taxon>
    </lineage>
</organism>
<evidence type="ECO:0000313" key="1">
    <source>
        <dbReference type="EMBL" id="AQN32602.1"/>
    </source>
</evidence>